<dbReference type="GO" id="GO:0007409">
    <property type="term" value="P:axonogenesis"/>
    <property type="evidence" value="ECO:0007669"/>
    <property type="project" value="TreeGrafter"/>
</dbReference>
<protein>
    <recommendedName>
        <fullName evidence="2">Spatacsin C-terminal domain-containing protein</fullName>
    </recommendedName>
</protein>
<feature type="compositionally biased region" description="Low complexity" evidence="1">
    <location>
        <begin position="1137"/>
        <end position="1152"/>
    </location>
</feature>
<dbReference type="PANTHER" id="PTHR13650">
    <property type="entry name" value="SPATACSIN"/>
    <property type="match status" value="1"/>
</dbReference>
<evidence type="ECO:0000313" key="3">
    <source>
        <dbReference type="EMBL" id="KAK6630521.1"/>
    </source>
</evidence>
<organism evidence="3 4">
    <name type="scientific">Polyplax serrata</name>
    <name type="common">Common mouse louse</name>
    <dbReference type="NCBI Taxonomy" id="468196"/>
    <lineage>
        <taxon>Eukaryota</taxon>
        <taxon>Metazoa</taxon>
        <taxon>Ecdysozoa</taxon>
        <taxon>Arthropoda</taxon>
        <taxon>Hexapoda</taxon>
        <taxon>Insecta</taxon>
        <taxon>Pterygota</taxon>
        <taxon>Neoptera</taxon>
        <taxon>Paraneoptera</taxon>
        <taxon>Psocodea</taxon>
        <taxon>Troctomorpha</taxon>
        <taxon>Phthiraptera</taxon>
        <taxon>Anoplura</taxon>
        <taxon>Polyplacidae</taxon>
        <taxon>Polyplax</taxon>
    </lineage>
</organism>
<dbReference type="PANTHER" id="PTHR13650:SF0">
    <property type="entry name" value="SPATACSIN"/>
    <property type="match status" value="1"/>
</dbReference>
<dbReference type="InterPro" id="IPR028103">
    <property type="entry name" value="Spatacsin"/>
</dbReference>
<comment type="caution">
    <text evidence="3">The sequence shown here is derived from an EMBL/GenBank/DDBJ whole genome shotgun (WGS) entry which is preliminary data.</text>
</comment>
<dbReference type="EMBL" id="JAWJWE010000010">
    <property type="protein sequence ID" value="KAK6630521.1"/>
    <property type="molecule type" value="Genomic_DNA"/>
</dbReference>
<evidence type="ECO:0000313" key="4">
    <source>
        <dbReference type="Proteomes" id="UP001372834"/>
    </source>
</evidence>
<dbReference type="InterPro" id="IPR028107">
    <property type="entry name" value="Spatacsin_C_dom"/>
</dbReference>
<dbReference type="GO" id="GO:0005737">
    <property type="term" value="C:cytoplasm"/>
    <property type="evidence" value="ECO:0007669"/>
    <property type="project" value="TreeGrafter"/>
</dbReference>
<feature type="region of interest" description="Disordered" evidence="1">
    <location>
        <begin position="1137"/>
        <end position="1167"/>
    </location>
</feature>
<accession>A0AAN8S9I2</accession>
<evidence type="ECO:0000256" key="1">
    <source>
        <dbReference type="SAM" id="MobiDB-lite"/>
    </source>
</evidence>
<feature type="domain" description="Spatacsin C-terminal" evidence="2">
    <location>
        <begin position="1835"/>
        <end position="2114"/>
    </location>
</feature>
<feature type="compositionally biased region" description="Basic and acidic residues" evidence="1">
    <location>
        <begin position="1154"/>
        <end position="1167"/>
    </location>
</feature>
<name>A0AAN8S9I2_POLSC</name>
<dbReference type="GO" id="GO:0030425">
    <property type="term" value="C:dendrite"/>
    <property type="evidence" value="ECO:0007669"/>
    <property type="project" value="TreeGrafter"/>
</dbReference>
<dbReference type="Pfam" id="PF14649">
    <property type="entry name" value="Spatacsin_C"/>
    <property type="match status" value="1"/>
</dbReference>
<dbReference type="Proteomes" id="UP001372834">
    <property type="component" value="Unassembled WGS sequence"/>
</dbReference>
<evidence type="ECO:0000259" key="2">
    <source>
        <dbReference type="Pfam" id="PF14649"/>
    </source>
</evidence>
<dbReference type="GO" id="GO:0048489">
    <property type="term" value="P:synaptic vesicle transport"/>
    <property type="evidence" value="ECO:0007669"/>
    <property type="project" value="TreeGrafter"/>
</dbReference>
<gene>
    <name evidence="3" type="ORF">RUM43_014506</name>
</gene>
<sequence length="2149" mass="244441">MSSLEQNEYPQFLNLLSSENIFIHADKAVVSPLLNCLCVVTKQKDALLYFLPTNDCSTQHSWQSPSKVQRCLFSEDGKIILIILNVNSFQLYSVADLNRVTLLIQIKASALTDLLQGYSIDYSAASVVEPLKLKKHELIIMIDRKLVFCIDLSCSNVPKIKYCISVESNGDSFVNKKLLFVLQRNGITNGNILALVNQDEETILFAISQLFDCAKTDAQMLTEVKKGNWVWSYRSKKSKGDSSLELCRMLGKVLPPSGLVVSYMHFSLKGFFVFYCILGQSKCNSFKVVNESTAEVVYNFSGLVESLVVPGGPLPLIMTDSILSVCLGLFCNDYFTAKLCDIVPNFSFSKDLDRSMLCQDRNGSEDFHKIFLRIILSLHLNVFRSSLLNLRQSELHGEGDHVEHSLSRTKEMDKTWELFKVVLEYKDVGTDVKDEMLEDCFLHAVRLLELTQVERKSTNETDLFTNLLKQILLLYDSIKISDPLKHDWGSWMDMTDERVIQEAVVAGSIGLAHVFFVTSRKWSIEETEIKFNTEAHAWIIHLISTNQLDKAKAALVNMGYDPVQHLKSLCLDTNDCLLRNILITHLVEQEECTAEEVKSWTFNKRLESALSSAVKRCHTYVEKMTVSEKDWVKAVAFKLHSAFGGSLDLRTVMNVTEENRHVFLAEVYFSTGDASLEKDLEKEVSWQYLIETSHADMLRNWIDICCAPDGLRRVTGKSADYLSRSFFNRFSDWSITENMLDLIPSMKCLTVTKDFVLDTCASYGLFAPHEKNQLKQIVCRLEHNSLLSSVRNILSLATSNVSPSTFDEMLLRKCTDHSLKPIILTCLSGLTLPRESPLLNLDALSTDAWKLFSSWDKAEGNTVKIWKEAILMSSSMYACNSLEASVLELAVALNEGKEISATIDKERKNCLLLHIPLMEINWEMRQSKIDQKPDVTVYDLLAFSNVQAGKLFLWQSQNRIKRVCGAVHGLALRFWKEICVGNACISFIAMLGDITSANILRIHLSAIECIYRYLSVNDRFYVGSMAHGVVAKELPHLQEMSCLLENSVMANVRKKRTALQLENWSLSVCFCNAHSLPLPTLLLKFLARTHNWFPFIMCMDIFKYPYDQAIELIEEIESKILKSHLIRALTRTTLKLSTTSPSKSPPKILLEPENNGKEETETTTPRDSKDVFHSFVTNIYTEVLNTIQTFTDRNIVLPWSCEQDPENDLLLTLLKCESEPDTSKSLLVSSIELLSPVLAILATCFQSDNVFPSLIAWLVASIPTCMSRMKRREEGQRLVDRSYSSSEIEALLVNVFSTGYFQTFYRGMHLFMPDNPMTLFLKAVHHSIVLLDFETGLELLKEFTVDISHFRIKDLAFFYSKEFILNMVSRCINSLLARPDLENSRKSRFLRILAESDLSSVDSCFPNYLLWSQICEILESSERNLDFIQLCDVPMVSHEPRNCLDVLVETHQFAQALEICSLLSLNKDQFVVALWKHQFDEALKTDANIDCIWSESSLAFKDENVNPNLAASFYYNMASHFQSSSADSLRKRYVSLDHCLRWRRLMEDTLSTTFREESDSIELEKWKCCIEPNFDIGLLNNFDPVDATNSLLISVRSATKILIRSQALDDPQSKHVENLINMFLERGNLFKALRLSAFFKCNNQDLILLTSCLKVTQEEVTPSDLTNLNSVISTTPKKFSPSIHTQFRDGVDLSDYEMIPSNEQNQLLYILDKLCQRVEYGKSLAKKIFVCYRLSVYLDLTFKDVASERDYLSLLSRTVALEGINRFNVATDLITLADLSQPFLAKLLKDRIVAAVLEFNSTDLAGSPTLWDVSLDEDFHLIMNLAKNPSILGSELLQATANLPCRAAIEVLIRAHDCFTTSCNVEGIGRVLRRARILTSVAVQEEQWHHLVRLLVGIKRYSDMSYIFRALQDNGQFEQLLRKGMQKVRGLHVAISEFLQRRCPQDREIRKMVAAHFGLHSKVATFWQEDADEIISSLSGTPEILKDSGKTRQALNLALDNYSHAVQWFLQAGKLNRALRMAHKAQIVSLQISLLGGPFILKIESRRELQCHLNQTLSVAQAVLISRAFDYEPDWICALHERWVLKGDKTFYADLKSSSILCPQLIEGYFLRYELEGAANAKVKDRVKQLMIITNQTQSPLSKDFTKHC</sequence>
<dbReference type="GO" id="GO:0008088">
    <property type="term" value="P:axo-dendritic transport"/>
    <property type="evidence" value="ECO:0007669"/>
    <property type="project" value="TreeGrafter"/>
</dbReference>
<dbReference type="GO" id="GO:0007268">
    <property type="term" value="P:chemical synaptic transmission"/>
    <property type="evidence" value="ECO:0007669"/>
    <property type="project" value="TreeGrafter"/>
</dbReference>
<dbReference type="GO" id="GO:0030424">
    <property type="term" value="C:axon"/>
    <property type="evidence" value="ECO:0007669"/>
    <property type="project" value="TreeGrafter"/>
</dbReference>
<reference evidence="3 4" key="1">
    <citation type="submission" date="2023-10" db="EMBL/GenBank/DDBJ databases">
        <title>Genomes of two closely related lineages of the louse Polyplax serrata with different host specificities.</title>
        <authorList>
            <person name="Martinu J."/>
            <person name="Tarabai H."/>
            <person name="Stefka J."/>
            <person name="Hypsa V."/>
        </authorList>
    </citation>
    <scope>NUCLEOTIDE SEQUENCE [LARGE SCALE GENOMIC DNA]</scope>
    <source>
        <strain evidence="3">HR10_N</strain>
    </source>
</reference>
<proteinExistence type="predicted"/>
<dbReference type="GO" id="GO:0045202">
    <property type="term" value="C:synapse"/>
    <property type="evidence" value="ECO:0007669"/>
    <property type="project" value="TreeGrafter"/>
</dbReference>